<feature type="domain" description="BIG2" evidence="12">
    <location>
        <begin position="1142"/>
        <end position="1218"/>
    </location>
</feature>
<dbReference type="Pfam" id="PF22969">
    <property type="entry name" value="Ig_NUP210_2nd"/>
    <property type="match status" value="1"/>
</dbReference>
<evidence type="ECO:0000256" key="4">
    <source>
        <dbReference type="ARBA" id="ARBA00022729"/>
    </source>
</evidence>
<accession>A0A834W0N1</accession>
<organism evidence="13 14">
    <name type="scientific">Senna tora</name>
    <dbReference type="NCBI Taxonomy" id="362788"/>
    <lineage>
        <taxon>Eukaryota</taxon>
        <taxon>Viridiplantae</taxon>
        <taxon>Streptophyta</taxon>
        <taxon>Embryophyta</taxon>
        <taxon>Tracheophyta</taxon>
        <taxon>Spermatophyta</taxon>
        <taxon>Magnoliopsida</taxon>
        <taxon>eudicotyledons</taxon>
        <taxon>Gunneridae</taxon>
        <taxon>Pentapetalae</taxon>
        <taxon>rosids</taxon>
        <taxon>fabids</taxon>
        <taxon>Fabales</taxon>
        <taxon>Fabaceae</taxon>
        <taxon>Caesalpinioideae</taxon>
        <taxon>Cassia clade</taxon>
        <taxon>Senna</taxon>
    </lineage>
</organism>
<dbReference type="Pfam" id="PF22967">
    <property type="entry name" value="Ig_NUP210_1st"/>
    <property type="match status" value="1"/>
</dbReference>
<evidence type="ECO:0000313" key="14">
    <source>
        <dbReference type="Proteomes" id="UP000634136"/>
    </source>
</evidence>
<dbReference type="EMBL" id="JAAIUW010000013">
    <property type="protein sequence ID" value="KAF7801531.1"/>
    <property type="molecule type" value="Genomic_DNA"/>
</dbReference>
<dbReference type="PANTHER" id="PTHR23019">
    <property type="entry name" value="NUCLEAR PORE MEMBRANE GLYCOPROTEIN GP210-RELATED"/>
    <property type="match status" value="1"/>
</dbReference>
<evidence type="ECO:0000256" key="5">
    <source>
        <dbReference type="ARBA" id="ARBA00022989"/>
    </source>
</evidence>
<dbReference type="InterPro" id="IPR003343">
    <property type="entry name" value="Big_2"/>
</dbReference>
<dbReference type="GO" id="GO:0031965">
    <property type="term" value="C:nuclear membrane"/>
    <property type="evidence" value="ECO:0007669"/>
    <property type="project" value="UniProtKB-SubCell"/>
</dbReference>
<evidence type="ECO:0000259" key="12">
    <source>
        <dbReference type="SMART" id="SM00635"/>
    </source>
</evidence>
<dbReference type="InterPro" id="IPR055097">
    <property type="entry name" value="Ig_NUP210_2nd"/>
</dbReference>
<keyword evidence="8" id="KW-0539">Nucleus</keyword>
<feature type="chain" id="PRO_5032569234" evidence="11">
    <location>
        <begin position="20"/>
        <end position="1932"/>
    </location>
</feature>
<feature type="region of interest" description="Disordered" evidence="9">
    <location>
        <begin position="1874"/>
        <end position="1898"/>
    </location>
</feature>
<name>A0A834W0N1_9FABA</name>
<protein>
    <submittedName>
        <fullName evidence="13">Nuclear pore complex protein GP210 isoform X1</fullName>
    </submittedName>
</protein>
<dbReference type="Proteomes" id="UP000634136">
    <property type="component" value="Unassembled WGS sequence"/>
</dbReference>
<evidence type="ECO:0000256" key="11">
    <source>
        <dbReference type="SAM" id="SignalP"/>
    </source>
</evidence>
<evidence type="ECO:0000256" key="6">
    <source>
        <dbReference type="ARBA" id="ARBA00023136"/>
    </source>
</evidence>
<evidence type="ECO:0000256" key="9">
    <source>
        <dbReference type="SAM" id="MobiDB-lite"/>
    </source>
</evidence>
<dbReference type="InterPro" id="IPR056232">
    <property type="entry name" value="Ig_GP210_15th"/>
</dbReference>
<evidence type="ECO:0000256" key="10">
    <source>
        <dbReference type="SAM" id="Phobius"/>
    </source>
</evidence>
<feature type="signal peptide" evidence="11">
    <location>
        <begin position="1"/>
        <end position="19"/>
    </location>
</feature>
<dbReference type="Pfam" id="PF02368">
    <property type="entry name" value="Big_2"/>
    <property type="match status" value="1"/>
</dbReference>
<keyword evidence="7" id="KW-0325">Glycoprotein</keyword>
<dbReference type="Pfam" id="PF22962">
    <property type="entry name" value="Ig_NUP210_7th"/>
    <property type="match status" value="1"/>
</dbReference>
<dbReference type="InterPro" id="IPR055096">
    <property type="entry name" value="Ig_NUP210_1st"/>
</dbReference>
<dbReference type="Pfam" id="PF24425">
    <property type="entry name" value="Ig_GP210_15th"/>
    <property type="match status" value="1"/>
</dbReference>
<dbReference type="PANTHER" id="PTHR23019:SF0">
    <property type="entry name" value="NUCLEAR PORE MEMBRANE GLYCOPROTEIN 210"/>
    <property type="match status" value="1"/>
</dbReference>
<dbReference type="Gene3D" id="2.60.40.1080">
    <property type="match status" value="1"/>
</dbReference>
<keyword evidence="3 10" id="KW-0812">Transmembrane</keyword>
<feature type="domain" description="BIG2" evidence="12">
    <location>
        <begin position="1541"/>
        <end position="1616"/>
    </location>
</feature>
<evidence type="ECO:0000256" key="3">
    <source>
        <dbReference type="ARBA" id="ARBA00022692"/>
    </source>
</evidence>
<proteinExistence type="inferred from homology"/>
<feature type="compositionally biased region" description="Polar residues" evidence="9">
    <location>
        <begin position="1874"/>
        <end position="1883"/>
    </location>
</feature>
<gene>
    <name evidence="13" type="ORF">G2W53_040642</name>
</gene>
<reference evidence="13" key="1">
    <citation type="submission" date="2020-09" db="EMBL/GenBank/DDBJ databases">
        <title>Genome-Enabled Discovery of Anthraquinone Biosynthesis in Senna tora.</title>
        <authorList>
            <person name="Kang S.-H."/>
            <person name="Pandey R.P."/>
            <person name="Lee C.-M."/>
            <person name="Sim J.-S."/>
            <person name="Jeong J.-T."/>
            <person name="Choi B.-S."/>
            <person name="Jung M."/>
            <person name="Ginzburg D."/>
            <person name="Zhao K."/>
            <person name="Won S.Y."/>
            <person name="Oh T.-J."/>
            <person name="Yu Y."/>
            <person name="Kim N.-H."/>
            <person name="Lee O.R."/>
            <person name="Lee T.-H."/>
            <person name="Bashyal P."/>
            <person name="Kim T.-S."/>
            <person name="Lee W.-H."/>
            <person name="Kawkins C."/>
            <person name="Kim C.-K."/>
            <person name="Kim J.S."/>
            <person name="Ahn B.O."/>
            <person name="Rhee S.Y."/>
            <person name="Sohng J.K."/>
        </authorList>
    </citation>
    <scope>NUCLEOTIDE SEQUENCE</scope>
    <source>
        <tissue evidence="13">Leaf</tissue>
    </source>
</reference>
<keyword evidence="6 10" id="KW-0472">Membrane</keyword>
<keyword evidence="5 10" id="KW-1133">Transmembrane helix</keyword>
<comment type="caution">
    <text evidence="13">The sequence shown here is derived from an EMBL/GenBank/DDBJ whole genome shotgun (WGS) entry which is preliminary data.</text>
</comment>
<dbReference type="InterPro" id="IPR056233">
    <property type="entry name" value="Ig_GP210_16th"/>
</dbReference>
<dbReference type="SMART" id="SM00635">
    <property type="entry name" value="BID_2"/>
    <property type="match status" value="3"/>
</dbReference>
<evidence type="ECO:0000313" key="13">
    <source>
        <dbReference type="EMBL" id="KAF7801531.1"/>
    </source>
</evidence>
<keyword evidence="4 11" id="KW-0732">Signal</keyword>
<feature type="domain" description="BIG2" evidence="12">
    <location>
        <begin position="479"/>
        <end position="555"/>
    </location>
</feature>
<comment type="similarity">
    <text evidence="2">Belongs to the NUP210 family.</text>
</comment>
<dbReference type="SUPFAM" id="SSF49373">
    <property type="entry name" value="Invasin/intimin cell-adhesion fragments"/>
    <property type="match status" value="1"/>
</dbReference>
<evidence type="ECO:0000256" key="8">
    <source>
        <dbReference type="ARBA" id="ARBA00023242"/>
    </source>
</evidence>
<dbReference type="InterPro" id="IPR008964">
    <property type="entry name" value="Invasin/intimin_cell_adhesion"/>
</dbReference>
<dbReference type="OrthoDB" id="361283at2759"/>
<evidence type="ECO:0000256" key="2">
    <source>
        <dbReference type="ARBA" id="ARBA00007313"/>
    </source>
</evidence>
<dbReference type="InterPro" id="IPR055099">
    <property type="entry name" value="Ig_NUP210_7th"/>
</dbReference>
<dbReference type="Pfam" id="PF24427">
    <property type="entry name" value="Ig_GP210_16th"/>
    <property type="match status" value="1"/>
</dbReference>
<sequence>MDSKMMNLALFSYLLVVLGGFLEKSTSHAASGPHIADVNLLLPPKMTYPVVYRLQGSDGCFKWSWDHHDILSVLPEYNSSNKCSTSARLQSIAQYSGRKETSVYAADVHTGIVIRCKVFIDKISRIQIFHNSIKLDLDGLATLRIRAFDSEENVFSSLVGLQFMWHLIPEANKLHHQLANVPLKDSPLSDCGGFCGDLDIQIKLEDNGVFSDIFVVKGIEIGHENVSVHMLEPDLKNLADQIVLTVAEAMSLYPPSPVCVLVGSLIPYTLKVIRGNVSQVVELPSPHHLWSVSNASVAKVDTAMGLAQAQNLGTTYVIVEDTRVAGHVQVSSLNVVLPDFLCLYMTPLSSSGDPVEGIESISSMLRWYVVSGHQYLIQMKVFAHGPDAQEIYITENDDVKVYDDQSDYWRTFWVSNSTVAVKLGWRNSKVLKAYSAGLGKLTASLSYHVGHVDRKEVIKVVQEIMVCDQVRFTLDGEGDLSQSILLPWVPSVYQEVELKAIGGCAKAASDYKWLSSDPSTVSVSAFGIVQARKPGKATIKVLSIYDLLNYDEVVVEVSIPSSMVMLRNFPVETTVGSYLHAAVTMKASNGAYFYRCDAFSSLIKWEVGSESFVIVDAIQEWSYLETLNNTQLLACSWGHIYASSPGQAMIHATLSKVYHQFDRSFHEPIAFKASLNVVAYPPLIVCQASDGNQFGGYWYDLSQEANKKLSNLEKLYLVPGSNLNVFLVGGPKPWDKRADLFENVEVFEENALVTDGLLVHPVSTGHTSLYGLFCQTSGSFKILFRRGNLVRDDNPQPLVSKAWLSVTCSFPSSIVLIADEPVNEHEVIKAAILADRSSERLRDVPIIVANRRTIRLSAVGVNDCGEAFANSSSLNLRWELSGCDGLASWDDAYNIMEINQWERFLVLQNESGLCIVRTTLIGLHDSLGYAILPRFPEIKVNLTDAIRLQLVSTLRVDPEFSLLYFNPEAKINLSITGGSCLFEAVTNNSQVVEFIHPPSGLRCLHLLLSPKGLGIANVTVFDIGLTPPLTASALVQVADMEWIKIMSEEISLMEGSIQTVDLLVGTNDGRSFHASQLAYMKISVHIEDQIIELMDLSNPVNGYVCAPSFKIHGRRLGITTLYVSSMKHSGQEVKSQAIKVEVYAPPTMWPQNIFLLPGASYVVTLKGGPTLGVRVEYEIEDDKIATIDRYSGRVSAILIGNTTILARVSVNDNTVICEAHSILSVGVPSTVTLHVQSEQLGIGRELPIYPSFPEGNLFSFYELCKNYHWTVEDRKVGLLTNLSSLLTASEESQDGIYLDENDLGFINVLYGRSAGKTNVAVSFTCEFTTFGSNQQKRFYSSSLSLTVLPDLPLALGVPITWILPPHYTTTSLLPSALESYTQLDSQNRKGTVDYSLLRNSGETNAIFIDGDRIKTTVSNNVACIQAKDHTTGRTEIASCVKVEEVAQIRITSKDVSLRAIDLAVGAELDLPTSYYDVLGNPFYEAYDAVPFYAETNYPDVVCINTSNEVKGKIHLKAIRHGKALMRISISTAPQKSYFMLVRVGAHIHPQNPVLHIGGSLNFTIEGLDDKFSGQWFTTNGSVISLDMLSGTAEALGEGSAQVSFQHGSSKLNTMVTVLRGGDIVYVDSPKEMLTNVQYPSNGYKFSVKLSKNFGAAGRSKKISLDCRVDPPFVGYTKPWLDLDSGNSYCLFFPYSPEHLVQSVPKLGGMRPYITLSIYASLNGANVSGHASALFIGGFSIMEMSKNSMQLNLTPDCNKTSITILGNTDVEISWGRMDLIMVSPIRKEDFGIGGSAQYEVKLLNAKRFEDKITITLPANGQRVEMDISYKPVETASYMSIMNVIGWTIMVGISMLFMYKICVLMSKEVRSWQSTVPATSSNAAPSTPIRGSPVVTDEMSPRTPQPFMDYVRRTIDETPYYRREGRRINPQNTF</sequence>
<feature type="transmembrane region" description="Helical" evidence="10">
    <location>
        <begin position="1836"/>
        <end position="1857"/>
    </location>
</feature>
<evidence type="ECO:0000256" key="7">
    <source>
        <dbReference type="ARBA" id="ARBA00023180"/>
    </source>
</evidence>
<evidence type="ECO:0000256" key="1">
    <source>
        <dbReference type="ARBA" id="ARBA00004590"/>
    </source>
</evidence>
<comment type="subcellular location">
    <subcellularLocation>
        <location evidence="1">Nucleus membrane</location>
        <topology evidence="1">Single-pass membrane protein</topology>
    </subcellularLocation>
</comment>
<dbReference type="InterPro" id="IPR045197">
    <property type="entry name" value="NUP210-like"/>
</dbReference>
<keyword evidence="14" id="KW-1185">Reference proteome</keyword>